<reference evidence="2" key="1">
    <citation type="journal article" date="2009" name="Rice">
        <title>De Novo Next Generation Sequencing of Plant Genomes.</title>
        <authorList>
            <person name="Rounsley S."/>
            <person name="Marri P.R."/>
            <person name="Yu Y."/>
            <person name="He R."/>
            <person name="Sisneros N."/>
            <person name="Goicoechea J.L."/>
            <person name="Lee S.J."/>
            <person name="Angelova A."/>
            <person name="Kudrna D."/>
            <person name="Luo M."/>
            <person name="Affourtit J."/>
            <person name="Desany B."/>
            <person name="Knight J."/>
            <person name="Niazi F."/>
            <person name="Egholm M."/>
            <person name="Wing R.A."/>
        </authorList>
    </citation>
    <scope>NUCLEOTIDE SEQUENCE [LARGE SCALE GENOMIC DNA]</scope>
    <source>
        <strain evidence="2">cv. IRGC 105608</strain>
    </source>
</reference>
<feature type="region of interest" description="Disordered" evidence="1">
    <location>
        <begin position="33"/>
        <end position="114"/>
    </location>
</feature>
<reference evidence="2" key="2">
    <citation type="submission" date="2015-03" db="UniProtKB">
        <authorList>
            <consortium name="EnsemblPlants"/>
        </authorList>
    </citation>
    <scope>IDENTIFICATION</scope>
</reference>
<organism evidence="2">
    <name type="scientific">Oryza barthii</name>
    <dbReference type="NCBI Taxonomy" id="65489"/>
    <lineage>
        <taxon>Eukaryota</taxon>
        <taxon>Viridiplantae</taxon>
        <taxon>Streptophyta</taxon>
        <taxon>Embryophyta</taxon>
        <taxon>Tracheophyta</taxon>
        <taxon>Spermatophyta</taxon>
        <taxon>Magnoliopsida</taxon>
        <taxon>Liliopsida</taxon>
        <taxon>Poales</taxon>
        <taxon>Poaceae</taxon>
        <taxon>BOP clade</taxon>
        <taxon>Oryzoideae</taxon>
        <taxon>Oryzeae</taxon>
        <taxon>Oryzinae</taxon>
        <taxon>Oryza</taxon>
    </lineage>
</organism>
<name>A0A0D3HRN7_9ORYZ</name>
<dbReference type="Gramene" id="OBART12G03600.1">
    <property type="protein sequence ID" value="OBART12G03600.1"/>
    <property type="gene ID" value="OBART12G03600"/>
</dbReference>
<keyword evidence="3" id="KW-1185">Reference proteome</keyword>
<dbReference type="EnsemblPlants" id="OBART12G03600.1">
    <property type="protein sequence ID" value="OBART12G03600.1"/>
    <property type="gene ID" value="OBART12G03600"/>
</dbReference>
<protein>
    <submittedName>
        <fullName evidence="2">Uncharacterized protein</fullName>
    </submittedName>
</protein>
<evidence type="ECO:0000313" key="2">
    <source>
        <dbReference type="EnsemblPlants" id="OBART12G03600.1"/>
    </source>
</evidence>
<dbReference type="Proteomes" id="UP000026960">
    <property type="component" value="Chromosome 12"/>
</dbReference>
<evidence type="ECO:0000313" key="3">
    <source>
        <dbReference type="Proteomes" id="UP000026960"/>
    </source>
</evidence>
<proteinExistence type="predicted"/>
<dbReference type="AlphaFoldDB" id="A0A0D3HRN7"/>
<dbReference type="HOGENOM" id="CLU_107353_1_0_1"/>
<accession>A0A0D3HRN7</accession>
<sequence>MAMEIVASVMESLLLGDPSMERLRLFMLGATHSQRHTSMSSRRGGESGGGDSPRWREEAKSTTPRLQPGSAGGRSAAPSAEMSSRGWGESGGDDSLRLQGDSSSRKMAKSRPNNIAAARLSQRACCGVLHRRRGDRLGVQQGARTRSPVLGKAPTVDLCSSSKDALNRIAVAGGLDLDPKRSGVEIQKSKVSMCSFVCVLPLIC</sequence>
<evidence type="ECO:0000256" key="1">
    <source>
        <dbReference type="SAM" id="MobiDB-lite"/>
    </source>
</evidence>
<dbReference type="PaxDb" id="65489-OBART12G03600.1"/>